<dbReference type="EMBL" id="JASBRG010000005">
    <property type="protein sequence ID" value="MDI3319669.1"/>
    <property type="molecule type" value="Genomic_DNA"/>
</dbReference>
<proteinExistence type="predicted"/>
<protein>
    <submittedName>
        <fullName evidence="4">Peptide-N-glycosidase F-related protein</fullName>
    </submittedName>
</protein>
<feature type="domain" description="Peptide-N-glycosidase F C-terminal" evidence="3">
    <location>
        <begin position="193"/>
        <end position="315"/>
    </location>
</feature>
<dbReference type="InterPro" id="IPR015197">
    <property type="entry name" value="PngaseF_C"/>
</dbReference>
<dbReference type="RefSeq" id="WP_282333786.1">
    <property type="nucleotide sequence ID" value="NZ_JASBRG010000005.1"/>
</dbReference>
<dbReference type="Pfam" id="PF09113">
    <property type="entry name" value="N-glycanase_C"/>
    <property type="match status" value="1"/>
</dbReference>
<organism evidence="4 5">
    <name type="scientific">Pinibacter soli</name>
    <dbReference type="NCBI Taxonomy" id="3044211"/>
    <lineage>
        <taxon>Bacteria</taxon>
        <taxon>Pseudomonadati</taxon>
        <taxon>Bacteroidota</taxon>
        <taxon>Chitinophagia</taxon>
        <taxon>Chitinophagales</taxon>
        <taxon>Chitinophagaceae</taxon>
        <taxon>Pinibacter</taxon>
    </lineage>
</organism>
<comment type="caution">
    <text evidence="4">The sequence shown here is derived from an EMBL/GenBank/DDBJ whole genome shotgun (WGS) entry which is preliminary data.</text>
</comment>
<evidence type="ECO:0000313" key="4">
    <source>
        <dbReference type="EMBL" id="MDI3319669.1"/>
    </source>
</evidence>
<feature type="signal peptide" evidence="2">
    <location>
        <begin position="1"/>
        <end position="18"/>
    </location>
</feature>
<name>A0ABT6RAU5_9BACT</name>
<dbReference type="InterPro" id="IPR014784">
    <property type="entry name" value="Cu2_ascorb_mOase-like_C"/>
</dbReference>
<dbReference type="SUPFAM" id="SSF49742">
    <property type="entry name" value="PHM/PNGase F"/>
    <property type="match status" value="1"/>
</dbReference>
<dbReference type="Gene3D" id="2.60.120.230">
    <property type="match status" value="2"/>
</dbReference>
<reference evidence="4 5" key="1">
    <citation type="submission" date="2023-05" db="EMBL/GenBank/DDBJ databases">
        <title>Genome sequence of Pinibacter sp. MAH-24.</title>
        <authorList>
            <person name="Huq M.A."/>
        </authorList>
    </citation>
    <scope>NUCLEOTIDE SEQUENCE [LARGE SCALE GENOMIC DNA]</scope>
    <source>
        <strain evidence="4 5">MAH-24</strain>
    </source>
</reference>
<keyword evidence="2" id="KW-0732">Signal</keyword>
<evidence type="ECO:0000313" key="5">
    <source>
        <dbReference type="Proteomes" id="UP001226434"/>
    </source>
</evidence>
<dbReference type="Proteomes" id="UP001226434">
    <property type="component" value="Unassembled WGS sequence"/>
</dbReference>
<feature type="chain" id="PRO_5046390544" evidence="2">
    <location>
        <begin position="19"/>
        <end position="644"/>
    </location>
</feature>
<dbReference type="InterPro" id="IPR008977">
    <property type="entry name" value="PHM/PNGase_F_dom_sf"/>
</dbReference>
<evidence type="ECO:0000256" key="1">
    <source>
        <dbReference type="ARBA" id="ARBA00023157"/>
    </source>
</evidence>
<keyword evidence="5" id="KW-1185">Reference proteome</keyword>
<gene>
    <name evidence="4" type="ORF">QJ048_07790</name>
</gene>
<sequence length="644" mass="72819">MKYLILAILACVVIPAFAQKPVVVDVTTHNRTTIVCNVKTGSNPYPQWGVFPAGSFSVRKIIMNVTLGSPLPDSMTTAHWDYLDHIMLRKKGGVNGETINYELGRMLTPYGSIYDKGWSWQWKVDVTDFATFLRDSVEIVYVHSGYESANVGWSLTINFEITQGPPVVTPLGVTPLWNKGYKYGDAKAKIEDSLLPVTYQSPAGTALNRIRIQHTGHGMDKPKGCSEFCQRWRELRLDGKLVDRRDMWKDCGNNALYPQGGTWIYHRAYWCPGDLQEPDVIDEFVKPGEHKVNLTMEPYTATDNVQAVEDISAYLFHYSKPLHKNDVAIDKVLVPNDEQRFFRLNPASFDPRFSIRNLGSEDLHSVTITYGTNGFAKKVYNWKGNLKFDQTTEIILPGEIQMKEGKNTFTVTLSKPNGKTDAWMGDNEMTTNFNAPKNLPNEFVMQLKTNNKPADNEIYLTNLSDTLLKIKPASKDSNVVITDTVKLKDGFYELCLNDKGGDGLQFWAEPQNGDGYLRLFDMKGTLIHAFESDCGDGEKLAFRSSSKFVNDTVQGKYAFSLYPRLTAENTELNFVSNTTSNMRVEITVDGKIYETHEYQNVKSGDYVYSLSNLPVGRIILEVFMNGRSQFKGRLNKIARGQRKR</sequence>
<evidence type="ECO:0000259" key="3">
    <source>
        <dbReference type="Pfam" id="PF09113"/>
    </source>
</evidence>
<keyword evidence="1" id="KW-1015">Disulfide bond</keyword>
<evidence type="ECO:0000256" key="2">
    <source>
        <dbReference type="SAM" id="SignalP"/>
    </source>
</evidence>
<accession>A0ABT6RAU5</accession>